<dbReference type="SUPFAM" id="SSF51905">
    <property type="entry name" value="FAD/NAD(P)-binding domain"/>
    <property type="match status" value="1"/>
</dbReference>
<dbReference type="Proteomes" id="UP000324760">
    <property type="component" value="Chromosome"/>
</dbReference>
<dbReference type="Gene3D" id="3.30.9.10">
    <property type="entry name" value="D-Amino Acid Oxidase, subunit A, domain 2"/>
    <property type="match status" value="1"/>
</dbReference>
<reference evidence="4 5" key="1">
    <citation type="journal article" date="2019" name="Biochem. Eng. J.">
        <title>Metabolic engineering of the marine bacteria Neptunomonas concharum for the production of acetoin and meso-2,3-butanediol from acetate.</title>
        <authorList>
            <person name="Li W."/>
            <person name="Pu N."/>
            <person name="Liu C.-X."/>
            <person name="Yuan Q.-P."/>
            <person name="Li Z.-J."/>
        </authorList>
    </citation>
    <scope>NUCLEOTIDE SEQUENCE [LARGE SCALE GENOMIC DNA]</scope>
    <source>
        <strain evidence="4 5">JCM17730</strain>
    </source>
</reference>
<evidence type="ECO:0000256" key="1">
    <source>
        <dbReference type="ARBA" id="ARBA00023002"/>
    </source>
</evidence>
<protein>
    <submittedName>
        <fullName evidence="4">FAD-binding oxidoreductase</fullName>
    </submittedName>
</protein>
<keyword evidence="2" id="KW-0472">Membrane</keyword>
<dbReference type="Pfam" id="PF01266">
    <property type="entry name" value="DAO"/>
    <property type="match status" value="1"/>
</dbReference>
<dbReference type="RefSeq" id="WP_138986873.1">
    <property type="nucleotide sequence ID" value="NZ_CP043869.1"/>
</dbReference>
<evidence type="ECO:0000259" key="3">
    <source>
        <dbReference type="Pfam" id="PF01266"/>
    </source>
</evidence>
<dbReference type="GO" id="GO:0016491">
    <property type="term" value="F:oxidoreductase activity"/>
    <property type="evidence" value="ECO:0007669"/>
    <property type="project" value="UniProtKB-KW"/>
</dbReference>
<dbReference type="GO" id="GO:0005737">
    <property type="term" value="C:cytoplasm"/>
    <property type="evidence" value="ECO:0007669"/>
    <property type="project" value="TreeGrafter"/>
</dbReference>
<keyword evidence="1" id="KW-0560">Oxidoreductase</keyword>
<dbReference type="Gene3D" id="3.50.50.60">
    <property type="entry name" value="FAD/NAD(P)-binding domain"/>
    <property type="match status" value="1"/>
</dbReference>
<evidence type="ECO:0000313" key="5">
    <source>
        <dbReference type="Proteomes" id="UP000324760"/>
    </source>
</evidence>
<dbReference type="InterPro" id="IPR036188">
    <property type="entry name" value="FAD/NAD-bd_sf"/>
</dbReference>
<name>A0A5P1RD10_9GAMM</name>
<evidence type="ECO:0000256" key="2">
    <source>
        <dbReference type="SAM" id="Phobius"/>
    </source>
</evidence>
<keyword evidence="2" id="KW-1133">Transmembrane helix</keyword>
<dbReference type="OrthoDB" id="6949587at2"/>
<dbReference type="InterPro" id="IPR006076">
    <property type="entry name" value="FAD-dep_OxRdtase"/>
</dbReference>
<keyword evidence="5" id="KW-1185">Reference proteome</keyword>
<keyword evidence="2" id="KW-0812">Transmembrane</keyword>
<dbReference type="SUPFAM" id="SSF54373">
    <property type="entry name" value="FAD-linked reductases, C-terminal domain"/>
    <property type="match status" value="1"/>
</dbReference>
<dbReference type="AlphaFoldDB" id="A0A5P1RD10"/>
<organism evidence="4 5">
    <name type="scientific">Neptunomonas concharum</name>
    <dbReference type="NCBI Taxonomy" id="1031538"/>
    <lineage>
        <taxon>Bacteria</taxon>
        <taxon>Pseudomonadati</taxon>
        <taxon>Pseudomonadota</taxon>
        <taxon>Gammaproteobacteria</taxon>
        <taxon>Oceanospirillales</taxon>
        <taxon>Oceanospirillaceae</taxon>
        <taxon>Neptunomonas</taxon>
    </lineage>
</organism>
<sequence>MRLTESQHGTDICVLGGGIVGLAIALGLLRNGHQVTLLDEGDIALRASRGNFGLVWVQGKGDTLPEYAAISRQSAKLWGTLAERLQASTGIDIQLQQRGGLYVCLHEDELKKRQTMLMTMQQAAGGDYPFKTLDLAEVREFFPQIGPEVAGATWCPEDGHLNPLLYLRAMTEAFSQQGGILVTGSRVDKIIPQSTGFKVETETHTVHCDKVVLTAGLGNRDLAPMVGLSAPVVPNRGQVLISERLDPFIHYPTGHVRQTAEGTVQIGDSKEDVGFDSGTTLDVMAKIAARARKMFPILDKARLVRAWGALRVMTPDGYPIYEQSTQYPGAYLVTCHSGVTLGALHEGPLADWISSGQTQLPLEVFHAKRFEL</sequence>
<accession>A0A5P1RD10</accession>
<feature type="transmembrane region" description="Helical" evidence="2">
    <location>
        <begin position="12"/>
        <end position="29"/>
    </location>
</feature>
<dbReference type="KEGG" id="ncu:F0U83_12590"/>
<dbReference type="PANTHER" id="PTHR13847">
    <property type="entry name" value="SARCOSINE DEHYDROGENASE-RELATED"/>
    <property type="match status" value="1"/>
</dbReference>
<dbReference type="EMBL" id="CP043869">
    <property type="protein sequence ID" value="QEQ97487.1"/>
    <property type="molecule type" value="Genomic_DNA"/>
</dbReference>
<evidence type="ECO:0000313" key="4">
    <source>
        <dbReference type="EMBL" id="QEQ97487.1"/>
    </source>
</evidence>
<feature type="domain" description="FAD dependent oxidoreductase" evidence="3">
    <location>
        <begin position="11"/>
        <end position="343"/>
    </location>
</feature>
<gene>
    <name evidence="4" type="ORF">F0U83_12590</name>
</gene>
<proteinExistence type="predicted"/>